<evidence type="ECO:0000256" key="1">
    <source>
        <dbReference type="SAM" id="SignalP"/>
    </source>
</evidence>
<dbReference type="OrthoDB" id="547680at2"/>
<comment type="caution">
    <text evidence="2">The sequence shown here is derived from an EMBL/GenBank/DDBJ whole genome shotgun (WGS) entry which is preliminary data.</text>
</comment>
<proteinExistence type="predicted"/>
<name>A0A2U3BBZ7_9VIBR</name>
<sequence>MYPYSYRRYFYLILFALLSGLTFISHADSTDVPLSGSDKVISHPITEVIYPPAQSAFDTRDNDFIEILRLALEKTEVTDGPFTLRPTDLRMNPDRFRYEIVQGRGPNVIWASTTKKREDALRSIPIPLRKGILGYRLLLIDKANQNVFSSISSKEELQQFTAGQGATWVDADILRQNNFKVIKGSTYEGMFKMLMSGRFDFFPRGINEIYDELEKRSYQYPDMVIQNSILLYYPLPKFFFVNKDNKALADRIERGLNIMIKDGTFDRVFFKYNHKDIELLHSHPWKVFQLENPFLPDNIPFDREDLWYNLLEPND</sequence>
<dbReference type="SUPFAM" id="SSF53850">
    <property type="entry name" value="Periplasmic binding protein-like II"/>
    <property type="match status" value="1"/>
</dbReference>
<dbReference type="AlphaFoldDB" id="A0A2U3BBZ7"/>
<feature type="chain" id="PRO_5015451983" evidence="1">
    <location>
        <begin position="28"/>
        <end position="315"/>
    </location>
</feature>
<feature type="signal peptide" evidence="1">
    <location>
        <begin position="1"/>
        <end position="27"/>
    </location>
</feature>
<evidence type="ECO:0000313" key="3">
    <source>
        <dbReference type="Proteomes" id="UP000245362"/>
    </source>
</evidence>
<gene>
    <name evidence="2" type="ORF">DI392_04135</name>
</gene>
<dbReference type="EMBL" id="QFWT01000002">
    <property type="protein sequence ID" value="PWI34309.1"/>
    <property type="molecule type" value="Genomic_DNA"/>
</dbReference>
<evidence type="ECO:0000313" key="2">
    <source>
        <dbReference type="EMBL" id="PWI34309.1"/>
    </source>
</evidence>
<accession>A0A2U3BBZ7</accession>
<dbReference type="Proteomes" id="UP000245362">
    <property type="component" value="Unassembled WGS sequence"/>
</dbReference>
<reference evidence="2 3" key="1">
    <citation type="submission" date="2018-05" db="EMBL/GenBank/DDBJ databases">
        <title>Vibrio limimaris sp. nov., isolated from marine sediment.</title>
        <authorList>
            <person name="Li C.-M."/>
        </authorList>
    </citation>
    <scope>NUCLEOTIDE SEQUENCE [LARGE SCALE GENOMIC DNA]</scope>
    <source>
        <strain evidence="2 3">E4404</strain>
    </source>
</reference>
<keyword evidence="1" id="KW-0732">Signal</keyword>
<protein>
    <submittedName>
        <fullName evidence="2">Amino acid ABC transporter substrate-binding protein</fullName>
    </submittedName>
</protein>
<keyword evidence="3" id="KW-1185">Reference proteome</keyword>
<organism evidence="2 3">
    <name type="scientific">Vibrio albus</name>
    <dbReference type="NCBI Taxonomy" id="2200953"/>
    <lineage>
        <taxon>Bacteria</taxon>
        <taxon>Pseudomonadati</taxon>
        <taxon>Pseudomonadota</taxon>
        <taxon>Gammaproteobacteria</taxon>
        <taxon>Vibrionales</taxon>
        <taxon>Vibrionaceae</taxon>
        <taxon>Vibrio</taxon>
    </lineage>
</organism>
<dbReference type="RefSeq" id="WP_109318647.1">
    <property type="nucleotide sequence ID" value="NZ_QFWT01000002.1"/>
</dbReference>
<dbReference type="Gene3D" id="3.40.190.10">
    <property type="entry name" value="Periplasmic binding protein-like II"/>
    <property type="match status" value="1"/>
</dbReference>